<sequence length="673" mass="76963">MATADGTERQDFDELRELVAAALHTLYSTGDNEDSNLARQVLSSAQEHCGLTVDSVFYERVLQRLLSDNNLPAARRWLVDMSEMAGQHFPTRMQWAAYHQLCFQLSNPALVLHSLRDMRQSGVTPDVAVYSSLFDELFQDDFFPTFMRVQKILENMKTDEIPFSRAFLDYLVEGYQRVGSGSLIPSVTKLFEKMRDEVVIIDGQTTQDIHKMLAAASGKRSGAKYLLQGFRKKGFRPNRDTLVAVCDGARSVADLVYWETILQIKADAEIWAIVIQNAAFHGTRHDRYHALEAYRTALRRGIPKSTELFYPVLRAICSSTVDAPTDQVLEQSLKQLKAFFDDLDGQEHQKAFPIYDHMLRALTKSKFSRKWLPIALSLTDEMVAKVAVNEIQMTSVILMLMHATRRSDEAFEVYRKYYKTPDGDYALDVKGYEAVVNTFCRRNIRARDAHDATKSFALDAEAPDHYFAILKDMRDAGYPISPKIYKNLLSRFAALADMVLQDDTETLGRLVTHIRKIHEVITVDGSLIPTTDLWNCLMETYLHVGCFSDAYALWQTMFLRSEFDTQTVNIILDACAQAGADDKAAEIYRKLQNRKFNFNLENWHRWLDHLCRNDKIDEAVKVMCTEMQQTAASKPTKQSLLIVMKYAGPKNLGDEVRHRIQRYLPQFADILQA</sequence>
<dbReference type="Pfam" id="PF01535">
    <property type="entry name" value="PPR"/>
    <property type="match status" value="1"/>
</dbReference>
<evidence type="ECO:0000313" key="3">
    <source>
        <dbReference type="Proteomes" id="UP000292702"/>
    </source>
</evidence>
<dbReference type="InterPro" id="IPR002885">
    <property type="entry name" value="PPR_rpt"/>
</dbReference>
<evidence type="ECO:0000256" key="1">
    <source>
        <dbReference type="PROSITE-ProRule" id="PRU00708"/>
    </source>
</evidence>
<proteinExistence type="predicted"/>
<dbReference type="Gene3D" id="1.25.40.10">
    <property type="entry name" value="Tetratricopeptide repeat domain"/>
    <property type="match status" value="3"/>
</dbReference>
<dbReference type="InterPro" id="IPR050667">
    <property type="entry name" value="PPR-containing_protein"/>
</dbReference>
<comment type="caution">
    <text evidence="2">The sequence shown here is derived from an EMBL/GenBank/DDBJ whole genome shotgun (WGS) entry which is preliminary data.</text>
</comment>
<evidence type="ECO:0008006" key="4">
    <source>
        <dbReference type="Google" id="ProtNLM"/>
    </source>
</evidence>
<dbReference type="InterPro" id="IPR011990">
    <property type="entry name" value="TPR-like_helical_dom_sf"/>
</dbReference>
<organism evidence="2 3">
    <name type="scientific">Steccherinum ochraceum</name>
    <dbReference type="NCBI Taxonomy" id="92696"/>
    <lineage>
        <taxon>Eukaryota</taxon>
        <taxon>Fungi</taxon>
        <taxon>Dikarya</taxon>
        <taxon>Basidiomycota</taxon>
        <taxon>Agaricomycotina</taxon>
        <taxon>Agaricomycetes</taxon>
        <taxon>Polyporales</taxon>
        <taxon>Steccherinaceae</taxon>
        <taxon>Steccherinum</taxon>
    </lineage>
</organism>
<dbReference type="OrthoDB" id="185373at2759"/>
<name>A0A4R0RC23_9APHY</name>
<keyword evidence="3" id="KW-1185">Reference proteome</keyword>
<dbReference type="STRING" id="92696.A0A4R0RC23"/>
<dbReference type="PANTHER" id="PTHR47939">
    <property type="entry name" value="MEMBRANE-ASSOCIATED SALT-INDUCIBLE PROTEIN-LIKE"/>
    <property type="match status" value="1"/>
</dbReference>
<dbReference type="EMBL" id="RWJN01000331">
    <property type="protein sequence ID" value="TCD62985.1"/>
    <property type="molecule type" value="Genomic_DNA"/>
</dbReference>
<gene>
    <name evidence="2" type="ORF">EIP91_006167</name>
</gene>
<dbReference type="PROSITE" id="PS51375">
    <property type="entry name" value="PPR"/>
    <property type="match status" value="1"/>
</dbReference>
<reference evidence="2 3" key="1">
    <citation type="submission" date="2018-11" db="EMBL/GenBank/DDBJ databases">
        <title>Genome assembly of Steccherinum ochraceum LE-BIN_3174, the white-rot fungus of the Steccherinaceae family (The Residual Polyporoid clade, Polyporales, Basidiomycota).</title>
        <authorList>
            <person name="Fedorova T.V."/>
            <person name="Glazunova O.A."/>
            <person name="Landesman E.O."/>
            <person name="Moiseenko K.V."/>
            <person name="Psurtseva N.V."/>
            <person name="Savinova O.S."/>
            <person name="Shakhova N.V."/>
            <person name="Tyazhelova T.V."/>
            <person name="Vasina D.V."/>
        </authorList>
    </citation>
    <scope>NUCLEOTIDE SEQUENCE [LARGE SCALE GENOMIC DNA]</scope>
    <source>
        <strain evidence="2 3">LE-BIN_3174</strain>
    </source>
</reference>
<protein>
    <recommendedName>
        <fullName evidence="4">Pentacotripeptide-repeat region of PRORP domain-containing protein</fullName>
    </recommendedName>
</protein>
<dbReference type="AlphaFoldDB" id="A0A4R0RC23"/>
<feature type="repeat" description="PPR" evidence="1">
    <location>
        <begin position="564"/>
        <end position="598"/>
    </location>
</feature>
<accession>A0A4R0RC23</accession>
<dbReference type="Proteomes" id="UP000292702">
    <property type="component" value="Unassembled WGS sequence"/>
</dbReference>
<dbReference type="PANTHER" id="PTHR47939:SF5">
    <property type="entry name" value="PENTACOTRIPEPTIDE-REPEAT REGION OF PRORP DOMAIN-CONTAINING PROTEIN"/>
    <property type="match status" value="1"/>
</dbReference>
<evidence type="ECO:0000313" key="2">
    <source>
        <dbReference type="EMBL" id="TCD62985.1"/>
    </source>
</evidence>